<dbReference type="PANTHER" id="PTHR36435:SF1">
    <property type="entry name" value="CAAX AMINO TERMINAL PROTEASE FAMILY PROTEIN"/>
    <property type="match status" value="1"/>
</dbReference>
<protein>
    <submittedName>
        <fullName evidence="3">Lysostaphin resistance A-like protein</fullName>
    </submittedName>
</protein>
<reference evidence="3 4" key="1">
    <citation type="submission" date="2024-09" db="EMBL/GenBank/DDBJ databases">
        <authorList>
            <person name="Sun Q."/>
            <person name="Mori K."/>
        </authorList>
    </citation>
    <scope>NUCLEOTIDE SEQUENCE [LARGE SCALE GENOMIC DNA]</scope>
    <source>
        <strain evidence="3 4">JCM 15389</strain>
    </source>
</reference>
<evidence type="ECO:0000313" key="3">
    <source>
        <dbReference type="EMBL" id="MFC0082172.1"/>
    </source>
</evidence>
<comment type="caution">
    <text evidence="3">The sequence shown here is derived from an EMBL/GenBank/DDBJ whole genome shotgun (WGS) entry which is preliminary data.</text>
</comment>
<dbReference type="Proteomes" id="UP001589788">
    <property type="component" value="Unassembled WGS sequence"/>
</dbReference>
<feature type="transmembrane region" description="Helical" evidence="1">
    <location>
        <begin position="236"/>
        <end position="256"/>
    </location>
</feature>
<feature type="transmembrane region" description="Helical" evidence="1">
    <location>
        <begin position="207"/>
        <end position="224"/>
    </location>
</feature>
<organism evidence="3 4">
    <name type="scientific">Aciditerrimonas ferrireducens</name>
    <dbReference type="NCBI Taxonomy" id="667306"/>
    <lineage>
        <taxon>Bacteria</taxon>
        <taxon>Bacillati</taxon>
        <taxon>Actinomycetota</taxon>
        <taxon>Acidimicrobiia</taxon>
        <taxon>Acidimicrobiales</taxon>
        <taxon>Acidimicrobiaceae</taxon>
        <taxon>Aciditerrimonas</taxon>
    </lineage>
</organism>
<evidence type="ECO:0000256" key="1">
    <source>
        <dbReference type="SAM" id="Phobius"/>
    </source>
</evidence>
<proteinExistence type="predicted"/>
<keyword evidence="4" id="KW-1185">Reference proteome</keyword>
<name>A0ABV6C5E4_9ACTN</name>
<dbReference type="Pfam" id="PF02517">
    <property type="entry name" value="Rce1-like"/>
    <property type="match status" value="1"/>
</dbReference>
<evidence type="ECO:0000259" key="2">
    <source>
        <dbReference type="Pfam" id="PF02517"/>
    </source>
</evidence>
<dbReference type="InterPro" id="IPR003675">
    <property type="entry name" value="Rce1/LyrA-like_dom"/>
</dbReference>
<feature type="transmembrane region" description="Helical" evidence="1">
    <location>
        <begin position="181"/>
        <end position="201"/>
    </location>
</feature>
<gene>
    <name evidence="3" type="ORF">ACFFRE_08425</name>
</gene>
<keyword evidence="1" id="KW-0812">Transmembrane</keyword>
<dbReference type="InterPro" id="IPR052710">
    <property type="entry name" value="CAAX_protease"/>
</dbReference>
<sequence>MPASGRDAAAWLFLGLVGFAVGQLLALLFVSVVAAALGELGRVATLTAAAEPPGWVVVAELLGLWVGFLGAVVVASRTRGTGRVARDMGLAIRPGDLVVGGAIGVACQLVLIPVLYLPLRALIPHLDRRLSTPAKHLTGGFHGPELALIGFLTVAVVPVVEELLFRGLVLRALLRLAAPAGRVLGPVLAVVGTGILFGLAHAEPLELLGLAVLGMVLAALAWRTGRLGPSMAAHGAFNLVAIVTLAFGTAGVPGLWR</sequence>
<feature type="transmembrane region" description="Helical" evidence="1">
    <location>
        <begin position="12"/>
        <end position="35"/>
    </location>
</feature>
<evidence type="ECO:0000313" key="4">
    <source>
        <dbReference type="Proteomes" id="UP001589788"/>
    </source>
</evidence>
<accession>A0ABV6C5E4</accession>
<keyword evidence="1" id="KW-0472">Membrane</keyword>
<feature type="domain" description="CAAX prenyl protease 2/Lysostaphin resistance protein A-like" evidence="2">
    <location>
        <begin position="146"/>
        <end position="240"/>
    </location>
</feature>
<dbReference type="PANTHER" id="PTHR36435">
    <property type="entry name" value="SLR1288 PROTEIN"/>
    <property type="match status" value="1"/>
</dbReference>
<keyword evidence="1" id="KW-1133">Transmembrane helix</keyword>
<dbReference type="EMBL" id="JBHLYQ010000077">
    <property type="protein sequence ID" value="MFC0082172.1"/>
    <property type="molecule type" value="Genomic_DNA"/>
</dbReference>
<feature type="transmembrane region" description="Helical" evidence="1">
    <location>
        <begin position="55"/>
        <end position="76"/>
    </location>
</feature>
<feature type="transmembrane region" description="Helical" evidence="1">
    <location>
        <begin position="146"/>
        <end position="169"/>
    </location>
</feature>
<feature type="transmembrane region" description="Helical" evidence="1">
    <location>
        <begin position="97"/>
        <end position="119"/>
    </location>
</feature>